<dbReference type="InterPro" id="IPR007423">
    <property type="entry name" value="Sel_put"/>
</dbReference>
<dbReference type="EMBL" id="JRPR02000006">
    <property type="protein sequence ID" value="TLD96085.1"/>
    <property type="molecule type" value="Genomic_DNA"/>
</dbReference>
<reference evidence="1 2" key="1">
    <citation type="journal article" date="2014" name="Genome Announc.">
        <title>Draft genome sequences of eight enterohepatic helicobacter species isolated from both laboratory and wild rodents.</title>
        <authorList>
            <person name="Sheh A."/>
            <person name="Shen Z."/>
            <person name="Fox J.G."/>
        </authorList>
    </citation>
    <scope>NUCLEOTIDE SEQUENCE [LARGE SCALE GENOMIC DNA]</scope>
    <source>
        <strain evidence="1 2">MIT 09-6949</strain>
    </source>
</reference>
<evidence type="ECO:0000313" key="2">
    <source>
        <dbReference type="Proteomes" id="UP000029733"/>
    </source>
</evidence>
<dbReference type="OrthoDB" id="9814284at2"/>
<dbReference type="Pfam" id="PF04328">
    <property type="entry name" value="Sel_put"/>
    <property type="match status" value="1"/>
</dbReference>
<dbReference type="PANTHER" id="PTHR38453">
    <property type="entry name" value="CYTOPLASMIC PROTEIN-RELATED"/>
    <property type="match status" value="1"/>
</dbReference>
<dbReference type="RefSeq" id="WP_052058106.1">
    <property type="nucleotide sequence ID" value="NZ_JRPR02000006.1"/>
</dbReference>
<comment type="caution">
    <text evidence="1">The sequence shown here is derived from an EMBL/GenBank/DDBJ whole genome shotgun (WGS) entry which is preliminary data.</text>
</comment>
<name>A0A4U8T8V1_9HELI</name>
<dbReference type="PANTHER" id="PTHR38453:SF1">
    <property type="entry name" value="CYTOPLASMIC PROTEIN"/>
    <property type="match status" value="1"/>
</dbReference>
<protein>
    <submittedName>
        <fullName evidence="1">YbdD/YjiX family protein</fullName>
    </submittedName>
</protein>
<dbReference type="NCBIfam" id="NF033934">
    <property type="entry name" value="KCU-star"/>
    <property type="match status" value="1"/>
</dbReference>
<keyword evidence="2" id="KW-1185">Reference proteome</keyword>
<dbReference type="STRING" id="1677920.LS71_07045"/>
<organism evidence="1 2">
    <name type="scientific">Helicobacter jaachi</name>
    <dbReference type="NCBI Taxonomy" id="1677920"/>
    <lineage>
        <taxon>Bacteria</taxon>
        <taxon>Pseudomonadati</taxon>
        <taxon>Campylobacterota</taxon>
        <taxon>Epsilonproteobacteria</taxon>
        <taxon>Campylobacterales</taxon>
        <taxon>Helicobacteraceae</taxon>
        <taxon>Helicobacter</taxon>
    </lineage>
</organism>
<accession>A0A4U8T8V1</accession>
<evidence type="ECO:0000313" key="1">
    <source>
        <dbReference type="EMBL" id="TLD96085.1"/>
    </source>
</evidence>
<dbReference type="AlphaFoldDB" id="A0A4U8T8V1"/>
<dbReference type="Proteomes" id="UP000029733">
    <property type="component" value="Unassembled WGS sequence"/>
</dbReference>
<sequence length="75" mass="8931">MKKEAASRLWRRWWAKIKSLYRRSDRVLHLLVGMPSYDKYLEHMRIHHPNTPPKTQKEFFAQALEAKYGAGSSKC</sequence>
<gene>
    <name evidence="1" type="ORF">LS71_007530</name>
</gene>
<proteinExistence type="predicted"/>